<dbReference type="PATRIC" id="fig|927704.6.peg.3613"/>
<feature type="domain" description="Initiator Rep protein WH1" evidence="3">
    <location>
        <begin position="11"/>
        <end position="159"/>
    </location>
</feature>
<keyword evidence="4" id="KW-0614">Plasmid</keyword>
<comment type="similarity">
    <text evidence="1">Belongs to the initiator RepB protein family.</text>
</comment>
<dbReference type="InterPro" id="IPR036390">
    <property type="entry name" value="WH_DNA-bd_sf"/>
</dbReference>
<accession>I0GVL3</accession>
<organism evidence="4 5">
    <name type="scientific">Selenomonas ruminantium subsp. lactilytica (strain NBRC 103574 / TAM6421)</name>
    <dbReference type="NCBI Taxonomy" id="927704"/>
    <lineage>
        <taxon>Bacteria</taxon>
        <taxon>Bacillati</taxon>
        <taxon>Bacillota</taxon>
        <taxon>Negativicutes</taxon>
        <taxon>Selenomonadales</taxon>
        <taxon>Selenomonadaceae</taxon>
        <taxon>Selenomonas</taxon>
    </lineage>
</organism>
<geneLocation type="plasmid" evidence="4 5">
    <name>pSRC8</name>
</geneLocation>
<dbReference type="Gene3D" id="1.10.10.10">
    <property type="entry name" value="Winged helix-like DNA-binding domain superfamily/Winged helix DNA-binding domain"/>
    <property type="match status" value="2"/>
</dbReference>
<dbReference type="InterPro" id="IPR036388">
    <property type="entry name" value="WH-like_DNA-bd_sf"/>
</dbReference>
<dbReference type="EMBL" id="AP012297">
    <property type="protein sequence ID" value="BAL84800.1"/>
    <property type="molecule type" value="Genomic_DNA"/>
</dbReference>
<reference evidence="4 5" key="1">
    <citation type="submission" date="2011-10" db="EMBL/GenBank/DDBJ databases">
        <title>Whole genome sequence of Selenomonas ruminantium subsp. lactilytica TAM6421.</title>
        <authorList>
            <person name="Oguchi A."/>
            <person name="Ankai A."/>
            <person name="Kaneko J."/>
            <person name="Yamada-Narita S."/>
            <person name="Fukui S."/>
            <person name="Takahashi M."/>
            <person name="Onodera T."/>
            <person name="Kojima S."/>
            <person name="Fushimi T."/>
            <person name="Abe N."/>
            <person name="Kamio Y."/>
            <person name="Yamazaki S."/>
            <person name="Fujita N."/>
        </authorList>
    </citation>
    <scope>NUCLEOTIDE SEQUENCE [LARGE SCALE GENOMIC DNA]</scope>
    <source>
        <strain evidence="5">NBRC 103574 / TAM6421</strain>
        <plasmid evidence="4 5">pSRC8</plasmid>
    </source>
</reference>
<dbReference type="HOGENOM" id="CLU_647041_0_0_9"/>
<name>I0GVL3_SELRL</name>
<evidence type="ECO:0000259" key="3">
    <source>
        <dbReference type="Pfam" id="PF01051"/>
    </source>
</evidence>
<evidence type="ECO:0000313" key="4">
    <source>
        <dbReference type="EMBL" id="BAL84800.1"/>
    </source>
</evidence>
<evidence type="ECO:0000256" key="2">
    <source>
        <dbReference type="SAM" id="Coils"/>
    </source>
</evidence>
<feature type="coiled-coil region" evidence="2">
    <location>
        <begin position="331"/>
        <end position="385"/>
    </location>
</feature>
<sequence length="424" mass="50061">MNDIEILEKSVIQANPLIRARKEMNVTEMRLFILGLQDIEPHIKDENFHDVDFHETVIPYSQLQNLFGGSWYGNITNLKKQVKNAYNNTIELSYDDGGFGYRHIYRKMDYRPQEGLIIQFDDEMKPYILDILNQSYTKYKVKAFFALSSAYAWRILESLLEKQGYFKKGKKEVYLSLSIEELRFRLNVPDGLYEGKMCNFRSRVLDLPIKEINEKTDYQVWYEPQKTGRKVTGFTFWMKMKKKECVEKLEKEQTETLPEATSPDVAGLSEEQEQLAYRLMNREISKKRAMKLVQKYSYEQVENNLKYCVERRDKYNDLAATIITAIKNDWAGTAKKDKKEAEEKMREKNLDRRQANDFFHGTELLKIGKGKVEEEKEEKKELTELTDIDIEMIKLHGEKAGFFRQRMEKLGLTIEDVKAGKRKK</sequence>
<dbReference type="RefSeq" id="WP_014426084.1">
    <property type="nucleotide sequence ID" value="NC_017071.1"/>
</dbReference>
<evidence type="ECO:0000313" key="5">
    <source>
        <dbReference type="Proteomes" id="UP000007887"/>
    </source>
</evidence>
<dbReference type="GO" id="GO:0003887">
    <property type="term" value="F:DNA-directed DNA polymerase activity"/>
    <property type="evidence" value="ECO:0007669"/>
    <property type="project" value="InterPro"/>
</dbReference>
<dbReference type="InterPro" id="IPR000525">
    <property type="entry name" value="Initiator_Rep_WH1"/>
</dbReference>
<dbReference type="KEGG" id="sri:SELR_pSRC800010"/>
<evidence type="ECO:0000256" key="1">
    <source>
        <dbReference type="ARBA" id="ARBA00038283"/>
    </source>
</evidence>
<protein>
    <submittedName>
        <fullName evidence="4">Putative replication initiator protein</fullName>
    </submittedName>
</protein>
<dbReference type="Proteomes" id="UP000007887">
    <property type="component" value="Plasmid pSRC8"/>
</dbReference>
<dbReference type="SUPFAM" id="SSF46785">
    <property type="entry name" value="Winged helix' DNA-binding domain"/>
    <property type="match status" value="2"/>
</dbReference>
<proteinExistence type="inferred from homology"/>
<dbReference type="AlphaFoldDB" id="I0GVL3"/>
<dbReference type="Pfam" id="PF01051">
    <property type="entry name" value="Rep3_N"/>
    <property type="match status" value="1"/>
</dbReference>
<keyword evidence="2" id="KW-0175">Coiled coil</keyword>
<gene>
    <name evidence="4" type="ordered locus">SELR_pSRC800010</name>
</gene>
<dbReference type="GO" id="GO:0006270">
    <property type="term" value="P:DNA replication initiation"/>
    <property type="evidence" value="ECO:0007669"/>
    <property type="project" value="InterPro"/>
</dbReference>
<dbReference type="Pfam" id="PF21205">
    <property type="entry name" value="Rep3_C"/>
    <property type="match status" value="1"/>
</dbReference>